<dbReference type="SUPFAM" id="SSF55785">
    <property type="entry name" value="PYP-like sensor domain (PAS domain)"/>
    <property type="match status" value="1"/>
</dbReference>
<dbReference type="RefSeq" id="WP_098738381.1">
    <property type="nucleotide sequence ID" value="NZ_PDKW01000042.1"/>
</dbReference>
<organism evidence="3 4">
    <name type="scientific">Azospirillum palustre</name>
    <dbReference type="NCBI Taxonomy" id="2044885"/>
    <lineage>
        <taxon>Bacteria</taxon>
        <taxon>Pseudomonadati</taxon>
        <taxon>Pseudomonadota</taxon>
        <taxon>Alphaproteobacteria</taxon>
        <taxon>Rhodospirillales</taxon>
        <taxon>Azospirillaceae</taxon>
        <taxon>Azospirillum</taxon>
    </lineage>
</organism>
<dbReference type="OrthoDB" id="341208at2"/>
<dbReference type="PROSITE" id="PS50113">
    <property type="entry name" value="PAC"/>
    <property type="match status" value="1"/>
</dbReference>
<evidence type="ECO:0000259" key="2">
    <source>
        <dbReference type="PROSITE" id="PS50113"/>
    </source>
</evidence>
<dbReference type="Pfam" id="PF13426">
    <property type="entry name" value="PAS_9"/>
    <property type="match status" value="1"/>
</dbReference>
<proteinExistence type="predicted"/>
<dbReference type="PROSITE" id="PS50112">
    <property type="entry name" value="PAS"/>
    <property type="match status" value="1"/>
</dbReference>
<dbReference type="Gene3D" id="3.30.450.20">
    <property type="entry name" value="PAS domain"/>
    <property type="match status" value="1"/>
</dbReference>
<reference evidence="4" key="1">
    <citation type="submission" date="2017-10" db="EMBL/GenBank/DDBJ databases">
        <authorList>
            <person name="Kravchenko I.K."/>
            <person name="Grouzdev D.S."/>
        </authorList>
    </citation>
    <scope>NUCLEOTIDE SEQUENCE [LARGE SCALE GENOMIC DNA]</scope>
    <source>
        <strain evidence="4">B2</strain>
    </source>
</reference>
<evidence type="ECO:0000313" key="4">
    <source>
        <dbReference type="Proteomes" id="UP000225379"/>
    </source>
</evidence>
<protein>
    <submittedName>
        <fullName evidence="3">PAS sensor domain-containing protein</fullName>
    </submittedName>
</protein>
<dbReference type="Proteomes" id="UP000225379">
    <property type="component" value="Unassembled WGS sequence"/>
</dbReference>
<comment type="caution">
    <text evidence="3">The sequence shown here is derived from an EMBL/GenBank/DDBJ whole genome shotgun (WGS) entry which is preliminary data.</text>
</comment>
<sequence>MTEEDLRQLGVALLNSPAEAIVYSDREGLIRFWNGGAERVFGFTAEEALGQSLDIIIPERQRQRHWEGYDEVMKTGVSRYGSGDLLSVPALRKDGSRISVEFTIVPLKDADGAMLGMASVMRDVSARFEELKTLRRQAAGR</sequence>
<gene>
    <name evidence="3" type="ORF">CRT60_20540</name>
</gene>
<dbReference type="InterPro" id="IPR035965">
    <property type="entry name" value="PAS-like_dom_sf"/>
</dbReference>
<dbReference type="EMBL" id="PDKW01000042">
    <property type="protein sequence ID" value="PGH55666.1"/>
    <property type="molecule type" value="Genomic_DNA"/>
</dbReference>
<feature type="domain" description="PAC" evidence="2">
    <location>
        <begin position="84"/>
        <end position="136"/>
    </location>
</feature>
<feature type="domain" description="PAS" evidence="1">
    <location>
        <begin position="13"/>
        <end position="76"/>
    </location>
</feature>
<dbReference type="NCBIfam" id="TIGR00229">
    <property type="entry name" value="sensory_box"/>
    <property type="match status" value="1"/>
</dbReference>
<accession>A0A2B8BAA9</accession>
<dbReference type="CDD" id="cd00130">
    <property type="entry name" value="PAS"/>
    <property type="match status" value="1"/>
</dbReference>
<dbReference type="AlphaFoldDB" id="A0A2B8BAA9"/>
<dbReference type="InterPro" id="IPR000700">
    <property type="entry name" value="PAS-assoc_C"/>
</dbReference>
<evidence type="ECO:0000259" key="1">
    <source>
        <dbReference type="PROSITE" id="PS50112"/>
    </source>
</evidence>
<evidence type="ECO:0000313" key="3">
    <source>
        <dbReference type="EMBL" id="PGH55666.1"/>
    </source>
</evidence>
<dbReference type="InterPro" id="IPR000014">
    <property type="entry name" value="PAS"/>
</dbReference>
<dbReference type="SMART" id="SM00091">
    <property type="entry name" value="PAS"/>
    <property type="match status" value="1"/>
</dbReference>
<keyword evidence="4" id="KW-1185">Reference proteome</keyword>
<name>A0A2B8BAA9_9PROT</name>